<dbReference type="InterPro" id="IPR002762">
    <property type="entry name" value="CbiX-like"/>
</dbReference>
<dbReference type="Pfam" id="PF01903">
    <property type="entry name" value="CbiX"/>
    <property type="match status" value="1"/>
</dbReference>
<dbReference type="GO" id="GO:0046872">
    <property type="term" value="F:metal ion binding"/>
    <property type="evidence" value="ECO:0007669"/>
    <property type="project" value="UniProtKB-KW"/>
</dbReference>
<dbReference type="RefSeq" id="WP_125182643.1">
    <property type="nucleotide sequence ID" value="NZ_QZMU01000002.1"/>
</dbReference>
<keyword evidence="4" id="KW-1185">Reference proteome</keyword>
<dbReference type="GO" id="GO:0016829">
    <property type="term" value="F:lyase activity"/>
    <property type="evidence" value="ECO:0007669"/>
    <property type="project" value="UniProtKB-KW"/>
</dbReference>
<evidence type="ECO:0000256" key="1">
    <source>
        <dbReference type="ARBA" id="ARBA00022723"/>
    </source>
</evidence>
<protein>
    <submittedName>
        <fullName evidence="3">Cobalamin biosynthesis protein CbiX</fullName>
    </submittedName>
</protein>
<evidence type="ECO:0000313" key="3">
    <source>
        <dbReference type="EMBL" id="RRQ20081.1"/>
    </source>
</evidence>
<sequence length="119" mass="12972">MKALLIVAHGSRRAASNDEVRELTARIRNLAGERFGQVDCAFLELAEPSIPDGIECCVRNGADEVVVLPYFLSAGRHVISDIPGEVEGKQQEYPDVNIHIVPYLGSAETIPELMLQLAS</sequence>
<name>A0A426QEB9_9GAMM</name>
<proteinExistence type="predicted"/>
<dbReference type="EMBL" id="QZMU01000002">
    <property type="protein sequence ID" value="RRQ20081.1"/>
    <property type="molecule type" value="Genomic_DNA"/>
</dbReference>
<organism evidence="3 4">
    <name type="scientific">Thiohalobacter thiocyanaticus</name>
    <dbReference type="NCBI Taxonomy" id="585455"/>
    <lineage>
        <taxon>Bacteria</taxon>
        <taxon>Pseudomonadati</taxon>
        <taxon>Pseudomonadota</taxon>
        <taxon>Gammaproteobacteria</taxon>
        <taxon>Thiohalobacterales</taxon>
        <taxon>Thiohalobacteraceae</taxon>
        <taxon>Thiohalobacter</taxon>
    </lineage>
</organism>
<dbReference type="InterPro" id="IPR050963">
    <property type="entry name" value="Sirohydro_Cobaltochel/CbiX"/>
</dbReference>
<dbReference type="AlphaFoldDB" id="A0A426QEB9"/>
<dbReference type="PANTHER" id="PTHR33542">
    <property type="entry name" value="SIROHYDROCHLORIN FERROCHELATASE, CHLOROPLASTIC"/>
    <property type="match status" value="1"/>
</dbReference>
<dbReference type="Gene3D" id="3.40.50.1400">
    <property type="match status" value="1"/>
</dbReference>
<evidence type="ECO:0000256" key="2">
    <source>
        <dbReference type="ARBA" id="ARBA00023239"/>
    </source>
</evidence>
<keyword evidence="1" id="KW-0479">Metal-binding</keyword>
<evidence type="ECO:0000313" key="4">
    <source>
        <dbReference type="Proteomes" id="UP000287798"/>
    </source>
</evidence>
<dbReference type="CDD" id="cd03416">
    <property type="entry name" value="CbiX_SirB_N"/>
    <property type="match status" value="1"/>
</dbReference>
<keyword evidence="2" id="KW-0456">Lyase</keyword>
<dbReference type="PANTHER" id="PTHR33542:SF3">
    <property type="entry name" value="SIROHYDROCHLORIN FERROCHELATASE, CHLOROPLASTIC"/>
    <property type="match status" value="1"/>
</dbReference>
<reference evidence="3 4" key="1">
    <citation type="journal article" date="2010" name="Int. J. Syst. Evol. Microbiol.">
        <title>Thiohalobacter thiocyanaticus gen. nov., sp. nov., a moderately halophilic, sulfur-oxidizing gammaproteobacterium from hypersaline lakes, that utilizes thiocyanate.</title>
        <authorList>
            <person name="Sorokin D.Y."/>
            <person name="Kovaleva O.L."/>
            <person name="Tourova T.P."/>
            <person name="Muyzer G."/>
        </authorList>
    </citation>
    <scope>NUCLEOTIDE SEQUENCE [LARGE SCALE GENOMIC DNA]</scope>
    <source>
        <strain evidence="3 4">Hrh1</strain>
    </source>
</reference>
<dbReference type="Proteomes" id="UP000287798">
    <property type="component" value="Unassembled WGS sequence"/>
</dbReference>
<accession>A0A426QEB9</accession>
<dbReference type="OrthoDB" id="9797895at2"/>
<comment type="caution">
    <text evidence="3">The sequence shown here is derived from an EMBL/GenBank/DDBJ whole genome shotgun (WGS) entry which is preliminary data.</text>
</comment>
<dbReference type="SUPFAM" id="SSF53800">
    <property type="entry name" value="Chelatase"/>
    <property type="match status" value="1"/>
</dbReference>
<gene>
    <name evidence="3" type="ORF">D6C00_15120</name>
</gene>